<name>A0A2M9FWD0_9PROT</name>
<dbReference type="SUPFAM" id="SSF56176">
    <property type="entry name" value="FAD-binding/transporter-associated domain-like"/>
    <property type="match status" value="1"/>
</dbReference>
<protein>
    <submittedName>
        <fullName evidence="6">Hydroxyacid dehydrogenase</fullName>
    </submittedName>
</protein>
<dbReference type="PROSITE" id="PS51387">
    <property type="entry name" value="FAD_PCMH"/>
    <property type="match status" value="1"/>
</dbReference>
<dbReference type="InterPro" id="IPR016166">
    <property type="entry name" value="FAD-bd_PCMH"/>
</dbReference>
<comment type="similarity">
    <text evidence="2">Belongs to the FAD-binding oxidoreductase/transferase type 4 family.</text>
</comment>
<keyword evidence="4" id="KW-0274">FAD</keyword>
<dbReference type="InterPro" id="IPR016167">
    <property type="entry name" value="FAD-bd_PCMH_sub1"/>
</dbReference>
<dbReference type="Gene3D" id="3.30.465.10">
    <property type="match status" value="1"/>
</dbReference>
<dbReference type="InterPro" id="IPR016169">
    <property type="entry name" value="FAD-bd_PCMH_sub2"/>
</dbReference>
<dbReference type="Proteomes" id="UP000229498">
    <property type="component" value="Unassembled WGS sequence"/>
</dbReference>
<evidence type="ECO:0000256" key="4">
    <source>
        <dbReference type="ARBA" id="ARBA00022827"/>
    </source>
</evidence>
<dbReference type="GO" id="GO:0003824">
    <property type="term" value="F:catalytic activity"/>
    <property type="evidence" value="ECO:0007669"/>
    <property type="project" value="InterPro"/>
</dbReference>
<evidence type="ECO:0000313" key="7">
    <source>
        <dbReference type="Proteomes" id="UP000229498"/>
    </source>
</evidence>
<dbReference type="Pfam" id="PF01565">
    <property type="entry name" value="FAD_binding_4"/>
    <property type="match status" value="1"/>
</dbReference>
<dbReference type="SUPFAM" id="SSF55103">
    <property type="entry name" value="FAD-linked oxidases, C-terminal domain"/>
    <property type="match status" value="1"/>
</dbReference>
<dbReference type="InterPro" id="IPR004113">
    <property type="entry name" value="FAD-bd_oxidored_4_C"/>
</dbReference>
<dbReference type="EMBL" id="PHIG01000054">
    <property type="protein sequence ID" value="PJK27762.1"/>
    <property type="molecule type" value="Genomic_DNA"/>
</dbReference>
<evidence type="ECO:0000313" key="6">
    <source>
        <dbReference type="EMBL" id="PJK27762.1"/>
    </source>
</evidence>
<comment type="caution">
    <text evidence="6">The sequence shown here is derived from an EMBL/GenBank/DDBJ whole genome shotgun (WGS) entry which is preliminary data.</text>
</comment>
<dbReference type="InterPro" id="IPR016171">
    <property type="entry name" value="Vanillyl_alc_oxidase_C-sub2"/>
</dbReference>
<evidence type="ECO:0000256" key="2">
    <source>
        <dbReference type="ARBA" id="ARBA00008000"/>
    </source>
</evidence>
<evidence type="ECO:0000256" key="3">
    <source>
        <dbReference type="ARBA" id="ARBA00022630"/>
    </source>
</evidence>
<dbReference type="InterPro" id="IPR006094">
    <property type="entry name" value="Oxid_FAD_bind_N"/>
</dbReference>
<dbReference type="AlphaFoldDB" id="A0A2M9FWD0"/>
<dbReference type="GO" id="GO:0022904">
    <property type="term" value="P:respiratory electron transport chain"/>
    <property type="evidence" value="ECO:0007669"/>
    <property type="project" value="TreeGrafter"/>
</dbReference>
<dbReference type="InterPro" id="IPR036318">
    <property type="entry name" value="FAD-bd_PCMH-like_sf"/>
</dbReference>
<dbReference type="GO" id="GO:0071949">
    <property type="term" value="F:FAD binding"/>
    <property type="evidence" value="ECO:0007669"/>
    <property type="project" value="InterPro"/>
</dbReference>
<gene>
    <name evidence="6" type="ORF">CVT23_19955</name>
</gene>
<feature type="domain" description="FAD-binding PCMH-type" evidence="5">
    <location>
        <begin position="39"/>
        <end position="220"/>
    </location>
</feature>
<organism evidence="6 7">
    <name type="scientific">Minwuia thermotolerans</name>
    <dbReference type="NCBI Taxonomy" id="2056226"/>
    <lineage>
        <taxon>Bacteria</taxon>
        <taxon>Pseudomonadati</taxon>
        <taxon>Pseudomonadota</taxon>
        <taxon>Alphaproteobacteria</taxon>
        <taxon>Minwuiales</taxon>
        <taxon>Minwuiaceae</taxon>
        <taxon>Minwuia</taxon>
    </lineage>
</organism>
<dbReference type="InterPro" id="IPR051264">
    <property type="entry name" value="FAD-oxidored/transferase_4"/>
</dbReference>
<evidence type="ECO:0000259" key="5">
    <source>
        <dbReference type="PROSITE" id="PS51387"/>
    </source>
</evidence>
<dbReference type="Gene3D" id="3.30.70.2190">
    <property type="match status" value="1"/>
</dbReference>
<dbReference type="FunFam" id="1.10.45.10:FF:000001">
    <property type="entry name" value="D-lactate dehydrogenase mitochondrial"/>
    <property type="match status" value="1"/>
</dbReference>
<reference evidence="6 7" key="1">
    <citation type="submission" date="2017-11" db="EMBL/GenBank/DDBJ databases">
        <title>Draft genome sequence of Rhizobiales bacterium SY3-13.</title>
        <authorList>
            <person name="Sun C."/>
        </authorList>
    </citation>
    <scope>NUCLEOTIDE SEQUENCE [LARGE SCALE GENOMIC DNA]</scope>
    <source>
        <strain evidence="6 7">SY3-13</strain>
    </source>
</reference>
<comment type="cofactor">
    <cofactor evidence="1">
        <name>FAD</name>
        <dbReference type="ChEBI" id="CHEBI:57692"/>
    </cofactor>
</comment>
<dbReference type="OrthoDB" id="9811557at2"/>
<dbReference type="Gene3D" id="3.30.70.2740">
    <property type="match status" value="1"/>
</dbReference>
<keyword evidence="3" id="KW-0285">Flavoprotein</keyword>
<dbReference type="RefSeq" id="WP_109795587.1">
    <property type="nucleotide sequence ID" value="NZ_PHIG01000054.1"/>
</dbReference>
<dbReference type="InterPro" id="IPR016164">
    <property type="entry name" value="FAD-linked_Oxase-like_C"/>
</dbReference>
<sequence>MNEIARGTIERLIAVVGPQGAITDPDDMAPYLVEWRDKWRGKSALVLRPSSTAEVAEIVRICAETGTAIVPQGGNTGLVGGSIPFEGGDEIVLSLGRMNRVRAVDPLNDTITVEAGCVLADVQAAADEAGRLFPMRIASEGTCQIGGNLSTNAGGTAVLRYGNMRDLVLGLEVVLPDGRVWNGLRGLRKDNTGYDLKHLFIGAEGTLGVITAAVLKLYPRPADRQVAFAAIPNPEAAVELLSLAKDVSGGQVTGFEILPRLGLELVMKSLPDARDPFGDLHPWYVLIEMSSGEGGGALREAMETALARGYEKELVADATIAESEAQAQQLWALREGLSESQKLAGGSIKHDVSIPVPKMPAFIARADRALEEVIPGFRSLAFGHIGDGNVHYNPLQPEGADAEAYLARWQEVADVVHGIVHEMGGSISAEHGLGRLKRDEVRRYKSEVELELMASIKRMLDPDNIMNPGKVISP</sequence>
<dbReference type="Pfam" id="PF02913">
    <property type="entry name" value="FAD-oxidase_C"/>
    <property type="match status" value="1"/>
</dbReference>
<dbReference type="PANTHER" id="PTHR43716:SF2">
    <property type="entry name" value="BLL6224 PROTEIN"/>
    <property type="match status" value="1"/>
</dbReference>
<proteinExistence type="inferred from homology"/>
<evidence type="ECO:0000256" key="1">
    <source>
        <dbReference type="ARBA" id="ARBA00001974"/>
    </source>
</evidence>
<dbReference type="Gene3D" id="1.10.45.10">
    <property type="entry name" value="Vanillyl-alcohol Oxidase, Chain A, domain 4"/>
    <property type="match status" value="1"/>
</dbReference>
<dbReference type="PANTHER" id="PTHR43716">
    <property type="entry name" value="D-2-HYDROXYGLUTARATE DEHYDROGENASE, MITOCHONDRIAL"/>
    <property type="match status" value="1"/>
</dbReference>
<dbReference type="Gene3D" id="3.30.43.10">
    <property type="entry name" value="Uridine Diphospho-n-acetylenolpyruvylglucosamine Reductase, domain 2"/>
    <property type="match status" value="1"/>
</dbReference>
<keyword evidence="7" id="KW-1185">Reference proteome</keyword>
<accession>A0A2M9FWD0</accession>